<keyword evidence="1" id="KW-0472">Membrane</keyword>
<keyword evidence="1" id="KW-1133">Transmembrane helix</keyword>
<proteinExistence type="predicted"/>
<organism evidence="3 4">
    <name type="scientific">Candidatus Roizmanbacteria bacterium RIFCSPLOWO2_02_FULL_36_11</name>
    <dbReference type="NCBI Taxonomy" id="1802071"/>
    <lineage>
        <taxon>Bacteria</taxon>
        <taxon>Candidatus Roizmaniibacteriota</taxon>
    </lineage>
</organism>
<sequence length="290" mass="32720">MNEPAISLKTLLMTGFVFLFLSLVLVGLSIINNKTKIVFCDVGQGDGAYIRTVNNIDILIDAGPSKNILTCLGKYMPLYDRTIEYALLSHFQTDHYGGYSYILERYKINNFIITKSQNKTKKAQELSKLIKQKVRSTIEIQSGDKIVLSNKSGLLFLWPDKEVMSYLTDTNETSQVVLFYQDNFQALFTGDITPDRLSMILHTKLHLAQGDRLDVLKIPHHGSRHNLNKQILELADPILSVISVGKSNSYNLPSSDVLDLLKTLKLSFLLTSELGDVIIEYKSGSWQIKK</sequence>
<accession>A0A1F7JBR6</accession>
<dbReference type="Gene3D" id="3.60.15.10">
    <property type="entry name" value="Ribonuclease Z/Hydroxyacylglutathione hydrolase-like"/>
    <property type="match status" value="1"/>
</dbReference>
<name>A0A1F7JBR6_9BACT</name>
<evidence type="ECO:0000313" key="4">
    <source>
        <dbReference type="Proteomes" id="UP000177418"/>
    </source>
</evidence>
<evidence type="ECO:0000256" key="1">
    <source>
        <dbReference type="SAM" id="Phobius"/>
    </source>
</evidence>
<dbReference type="PANTHER" id="PTHR30619:SF1">
    <property type="entry name" value="RECOMBINATION PROTEIN 2"/>
    <property type="match status" value="1"/>
</dbReference>
<feature type="transmembrane region" description="Helical" evidence="1">
    <location>
        <begin position="12"/>
        <end position="31"/>
    </location>
</feature>
<dbReference type="InterPro" id="IPR036866">
    <property type="entry name" value="RibonucZ/Hydroxyglut_hydro"/>
</dbReference>
<dbReference type="InterPro" id="IPR052159">
    <property type="entry name" value="Competence_DNA_uptake"/>
</dbReference>
<evidence type="ECO:0000313" key="3">
    <source>
        <dbReference type="EMBL" id="OGK53068.1"/>
    </source>
</evidence>
<protein>
    <recommendedName>
        <fullName evidence="2">Metallo-beta-lactamase domain-containing protein</fullName>
    </recommendedName>
</protein>
<dbReference type="PANTHER" id="PTHR30619">
    <property type="entry name" value="DNA INTERNALIZATION/COMPETENCE PROTEIN COMEC/REC2"/>
    <property type="match status" value="1"/>
</dbReference>
<keyword evidence="1" id="KW-0812">Transmembrane</keyword>
<comment type="caution">
    <text evidence="3">The sequence shown here is derived from an EMBL/GenBank/DDBJ whole genome shotgun (WGS) entry which is preliminary data.</text>
</comment>
<dbReference type="SUPFAM" id="SSF56281">
    <property type="entry name" value="Metallo-hydrolase/oxidoreductase"/>
    <property type="match status" value="1"/>
</dbReference>
<dbReference type="InterPro" id="IPR001279">
    <property type="entry name" value="Metallo-B-lactamas"/>
</dbReference>
<feature type="domain" description="Metallo-beta-lactamase" evidence="2">
    <location>
        <begin position="57"/>
        <end position="237"/>
    </location>
</feature>
<dbReference type="AlphaFoldDB" id="A0A1F7JBR6"/>
<dbReference type="Proteomes" id="UP000177418">
    <property type="component" value="Unassembled WGS sequence"/>
</dbReference>
<dbReference type="Pfam" id="PF00753">
    <property type="entry name" value="Lactamase_B"/>
    <property type="match status" value="1"/>
</dbReference>
<gene>
    <name evidence="3" type="ORF">A3H78_00070</name>
</gene>
<evidence type="ECO:0000259" key="2">
    <source>
        <dbReference type="Pfam" id="PF00753"/>
    </source>
</evidence>
<dbReference type="EMBL" id="MGAV01000025">
    <property type="protein sequence ID" value="OGK53068.1"/>
    <property type="molecule type" value="Genomic_DNA"/>
</dbReference>
<reference evidence="3 4" key="1">
    <citation type="journal article" date="2016" name="Nat. Commun.">
        <title>Thousands of microbial genomes shed light on interconnected biogeochemical processes in an aquifer system.</title>
        <authorList>
            <person name="Anantharaman K."/>
            <person name="Brown C.T."/>
            <person name="Hug L.A."/>
            <person name="Sharon I."/>
            <person name="Castelle C.J."/>
            <person name="Probst A.J."/>
            <person name="Thomas B.C."/>
            <person name="Singh A."/>
            <person name="Wilkins M.J."/>
            <person name="Karaoz U."/>
            <person name="Brodie E.L."/>
            <person name="Williams K.H."/>
            <person name="Hubbard S.S."/>
            <person name="Banfield J.F."/>
        </authorList>
    </citation>
    <scope>NUCLEOTIDE SEQUENCE [LARGE SCALE GENOMIC DNA]</scope>
</reference>